<reference evidence="2" key="1">
    <citation type="journal article" date="2017" name="Nature">
        <title>The sunflower genome provides insights into oil metabolism, flowering and Asterid evolution.</title>
        <authorList>
            <person name="Badouin H."/>
            <person name="Gouzy J."/>
            <person name="Grassa C.J."/>
            <person name="Murat F."/>
            <person name="Staton S.E."/>
            <person name="Cottret L."/>
            <person name="Lelandais-Briere C."/>
            <person name="Owens G.L."/>
            <person name="Carrere S."/>
            <person name="Mayjonade B."/>
            <person name="Legrand L."/>
            <person name="Gill N."/>
            <person name="Kane N.C."/>
            <person name="Bowers J.E."/>
            <person name="Hubner S."/>
            <person name="Bellec A."/>
            <person name="Berard A."/>
            <person name="Berges H."/>
            <person name="Blanchet N."/>
            <person name="Boniface M.C."/>
            <person name="Brunel D."/>
            <person name="Catrice O."/>
            <person name="Chaidir N."/>
            <person name="Claudel C."/>
            <person name="Donnadieu C."/>
            <person name="Faraut T."/>
            <person name="Fievet G."/>
            <person name="Helmstetter N."/>
            <person name="King M."/>
            <person name="Knapp S.J."/>
            <person name="Lai Z."/>
            <person name="Le Paslier M.C."/>
            <person name="Lippi Y."/>
            <person name="Lorenzon L."/>
            <person name="Mandel J.R."/>
            <person name="Marage G."/>
            <person name="Marchand G."/>
            <person name="Marquand E."/>
            <person name="Bret-Mestries E."/>
            <person name="Morien E."/>
            <person name="Nambeesan S."/>
            <person name="Nguyen T."/>
            <person name="Pegot-Espagnet P."/>
            <person name="Pouilly N."/>
            <person name="Raftis F."/>
            <person name="Sallet E."/>
            <person name="Schiex T."/>
            <person name="Thomas J."/>
            <person name="Vandecasteele C."/>
            <person name="Vares D."/>
            <person name="Vear F."/>
            <person name="Vautrin S."/>
            <person name="Crespi M."/>
            <person name="Mangin B."/>
            <person name="Burke J.M."/>
            <person name="Salse J."/>
            <person name="Munos S."/>
            <person name="Vincourt P."/>
            <person name="Rieseberg L.H."/>
            <person name="Langlade N.B."/>
        </authorList>
    </citation>
    <scope>NUCLEOTIDE SEQUENCE</scope>
    <source>
        <tissue evidence="2">Leaves</tissue>
    </source>
</reference>
<organism evidence="2 3">
    <name type="scientific">Helianthus annuus</name>
    <name type="common">Common sunflower</name>
    <dbReference type="NCBI Taxonomy" id="4232"/>
    <lineage>
        <taxon>Eukaryota</taxon>
        <taxon>Viridiplantae</taxon>
        <taxon>Streptophyta</taxon>
        <taxon>Embryophyta</taxon>
        <taxon>Tracheophyta</taxon>
        <taxon>Spermatophyta</taxon>
        <taxon>Magnoliopsida</taxon>
        <taxon>eudicotyledons</taxon>
        <taxon>Gunneridae</taxon>
        <taxon>Pentapetalae</taxon>
        <taxon>asterids</taxon>
        <taxon>campanulids</taxon>
        <taxon>Asterales</taxon>
        <taxon>Asteraceae</taxon>
        <taxon>Asteroideae</taxon>
        <taxon>Heliantheae alliance</taxon>
        <taxon>Heliantheae</taxon>
        <taxon>Helianthus</taxon>
    </lineage>
</organism>
<feature type="chain" id="PRO_5039940941" description="Cupredoxin" evidence="1">
    <location>
        <begin position="26"/>
        <end position="53"/>
    </location>
</feature>
<evidence type="ECO:0000256" key="1">
    <source>
        <dbReference type="SAM" id="SignalP"/>
    </source>
</evidence>
<comment type="caution">
    <text evidence="2">The sequence shown here is derived from an EMBL/GenBank/DDBJ whole genome shotgun (WGS) entry which is preliminary data.</text>
</comment>
<protein>
    <recommendedName>
        <fullName evidence="4">Cupredoxin</fullName>
    </recommendedName>
</protein>
<dbReference type="Proteomes" id="UP000215914">
    <property type="component" value="Unassembled WGS sequence"/>
</dbReference>
<proteinExistence type="predicted"/>
<reference evidence="2" key="2">
    <citation type="submission" date="2020-06" db="EMBL/GenBank/DDBJ databases">
        <title>Helianthus annuus Genome sequencing and assembly Release 2.</title>
        <authorList>
            <person name="Gouzy J."/>
            <person name="Langlade N."/>
            <person name="Munos S."/>
        </authorList>
    </citation>
    <scope>NUCLEOTIDE SEQUENCE</scope>
    <source>
        <tissue evidence="2">Leaves</tissue>
    </source>
</reference>
<keyword evidence="1" id="KW-0732">Signal</keyword>
<dbReference type="EMBL" id="MNCJ02000316">
    <property type="protein sequence ID" value="KAF5820913.1"/>
    <property type="molecule type" value="Genomic_DNA"/>
</dbReference>
<dbReference type="Gramene" id="mRNA:HanXRQr2_Chr01g0007621">
    <property type="protein sequence ID" value="CDS:HanXRQr2_Chr01g0007621.1"/>
    <property type="gene ID" value="HanXRQr2_Chr01g0007621"/>
</dbReference>
<sequence>MMSSSHMNNHLKILLILMITYQTSGLHFVSYIGNYKFTTKPIRLNGSQVYINA</sequence>
<feature type="signal peptide" evidence="1">
    <location>
        <begin position="1"/>
        <end position="25"/>
    </location>
</feature>
<keyword evidence="3" id="KW-1185">Reference proteome</keyword>
<evidence type="ECO:0008006" key="4">
    <source>
        <dbReference type="Google" id="ProtNLM"/>
    </source>
</evidence>
<name>A0A9K3P3F3_HELAN</name>
<dbReference type="AlphaFoldDB" id="A0A9K3P3F3"/>
<evidence type="ECO:0000313" key="2">
    <source>
        <dbReference type="EMBL" id="KAF5820913.1"/>
    </source>
</evidence>
<accession>A0A9K3P3F3</accession>
<gene>
    <name evidence="2" type="ORF">HanXRQr2_Chr01g0007621</name>
</gene>
<evidence type="ECO:0000313" key="3">
    <source>
        <dbReference type="Proteomes" id="UP000215914"/>
    </source>
</evidence>